<proteinExistence type="predicted"/>
<gene>
    <name evidence="2" type="ORF">CEXT_444291</name>
</gene>
<name>A0AAV4Y4I1_CAEEX</name>
<feature type="compositionally biased region" description="Basic and acidic residues" evidence="1">
    <location>
        <begin position="18"/>
        <end position="38"/>
    </location>
</feature>
<accession>A0AAV4Y4I1</accession>
<keyword evidence="3" id="KW-1185">Reference proteome</keyword>
<feature type="region of interest" description="Disordered" evidence="1">
    <location>
        <begin position="1"/>
        <end position="52"/>
    </location>
</feature>
<dbReference type="AlphaFoldDB" id="A0AAV4Y4I1"/>
<organism evidence="2 3">
    <name type="scientific">Caerostris extrusa</name>
    <name type="common">Bark spider</name>
    <name type="synonym">Caerostris bankana</name>
    <dbReference type="NCBI Taxonomy" id="172846"/>
    <lineage>
        <taxon>Eukaryota</taxon>
        <taxon>Metazoa</taxon>
        <taxon>Ecdysozoa</taxon>
        <taxon>Arthropoda</taxon>
        <taxon>Chelicerata</taxon>
        <taxon>Arachnida</taxon>
        <taxon>Araneae</taxon>
        <taxon>Araneomorphae</taxon>
        <taxon>Entelegynae</taxon>
        <taxon>Araneoidea</taxon>
        <taxon>Araneidae</taxon>
        <taxon>Caerostris</taxon>
    </lineage>
</organism>
<dbReference type="EMBL" id="BPLR01001421">
    <property type="protein sequence ID" value="GIZ02252.1"/>
    <property type="molecule type" value="Genomic_DNA"/>
</dbReference>
<protein>
    <submittedName>
        <fullName evidence="2">Uncharacterized protein</fullName>
    </submittedName>
</protein>
<reference evidence="2 3" key="1">
    <citation type="submission" date="2021-06" db="EMBL/GenBank/DDBJ databases">
        <title>Caerostris extrusa draft genome.</title>
        <authorList>
            <person name="Kono N."/>
            <person name="Arakawa K."/>
        </authorList>
    </citation>
    <scope>NUCLEOTIDE SEQUENCE [LARGE SCALE GENOMIC DNA]</scope>
</reference>
<evidence type="ECO:0000313" key="2">
    <source>
        <dbReference type="EMBL" id="GIZ02252.1"/>
    </source>
</evidence>
<evidence type="ECO:0000313" key="3">
    <source>
        <dbReference type="Proteomes" id="UP001054945"/>
    </source>
</evidence>
<evidence type="ECO:0000256" key="1">
    <source>
        <dbReference type="SAM" id="MobiDB-lite"/>
    </source>
</evidence>
<dbReference type="Proteomes" id="UP001054945">
    <property type="component" value="Unassembled WGS sequence"/>
</dbReference>
<comment type="caution">
    <text evidence="2">The sequence shown here is derived from an EMBL/GenBank/DDBJ whole genome shotgun (WGS) entry which is preliminary data.</text>
</comment>
<sequence length="94" mass="10543">MGSSSALGSRIRKLPQTCHHEKETGEPRKSDSKSKEVSFHVPSSCKSANQMGSGYQNWHPTTVLGILISHPDLLPRSIQIRWFRREEVPSDDDA</sequence>